<name>A0A225UMN3_9STRA</name>
<keyword evidence="3" id="KW-1185">Reference proteome</keyword>
<proteinExistence type="predicted"/>
<keyword evidence="1" id="KW-1133">Transmembrane helix</keyword>
<feature type="transmembrane region" description="Helical" evidence="1">
    <location>
        <begin position="6"/>
        <end position="27"/>
    </location>
</feature>
<dbReference type="EMBL" id="NBNE01014726">
    <property type="protein sequence ID" value="OWY94218.1"/>
    <property type="molecule type" value="Genomic_DNA"/>
</dbReference>
<dbReference type="AlphaFoldDB" id="A0A225UMN3"/>
<keyword evidence="1" id="KW-0472">Membrane</keyword>
<comment type="caution">
    <text evidence="2">The sequence shown here is derived from an EMBL/GenBank/DDBJ whole genome shotgun (WGS) entry which is preliminary data.</text>
</comment>
<evidence type="ECO:0000256" key="1">
    <source>
        <dbReference type="SAM" id="Phobius"/>
    </source>
</evidence>
<accession>A0A225UMN3</accession>
<protein>
    <submittedName>
        <fullName evidence="2">Uncharacterized protein</fullName>
    </submittedName>
</protein>
<keyword evidence="1" id="KW-0812">Transmembrane</keyword>
<evidence type="ECO:0000313" key="3">
    <source>
        <dbReference type="Proteomes" id="UP000198211"/>
    </source>
</evidence>
<organism evidence="2 3">
    <name type="scientific">Phytophthora megakarya</name>
    <dbReference type="NCBI Taxonomy" id="4795"/>
    <lineage>
        <taxon>Eukaryota</taxon>
        <taxon>Sar</taxon>
        <taxon>Stramenopiles</taxon>
        <taxon>Oomycota</taxon>
        <taxon>Peronosporomycetes</taxon>
        <taxon>Peronosporales</taxon>
        <taxon>Peronosporaceae</taxon>
        <taxon>Phytophthora</taxon>
    </lineage>
</organism>
<sequence length="65" mass="7567">MDYESAVDLYLSMCYVLVLKTATGIILMNNRLLDPANVTCDFEINFHEQIWWDACFIGNTRFAKK</sequence>
<reference evidence="3" key="1">
    <citation type="submission" date="2017-03" db="EMBL/GenBank/DDBJ databases">
        <title>Phytopthora megakarya and P. palmivora, two closely related causual agents of cacao black pod achieved similar genome size and gene model numbers by different mechanisms.</title>
        <authorList>
            <person name="Ali S."/>
            <person name="Shao J."/>
            <person name="Larry D.J."/>
            <person name="Kronmiller B."/>
            <person name="Shen D."/>
            <person name="Strem M.D."/>
            <person name="Melnick R.L."/>
            <person name="Guiltinan M.J."/>
            <person name="Tyler B.M."/>
            <person name="Meinhardt L.W."/>
            <person name="Bailey B.A."/>
        </authorList>
    </citation>
    <scope>NUCLEOTIDE SEQUENCE [LARGE SCALE GENOMIC DNA]</scope>
    <source>
        <strain evidence="3">zdho120</strain>
    </source>
</reference>
<gene>
    <name evidence="2" type="ORF">PHMEG_00036122</name>
</gene>
<evidence type="ECO:0000313" key="2">
    <source>
        <dbReference type="EMBL" id="OWY94218.1"/>
    </source>
</evidence>
<dbReference type="Proteomes" id="UP000198211">
    <property type="component" value="Unassembled WGS sequence"/>
</dbReference>